<organism evidence="7 8">
    <name type="scientific">Thermomonas carbonis</name>
    <dbReference type="NCBI Taxonomy" id="1463158"/>
    <lineage>
        <taxon>Bacteria</taxon>
        <taxon>Pseudomonadati</taxon>
        <taxon>Pseudomonadota</taxon>
        <taxon>Gammaproteobacteria</taxon>
        <taxon>Lysobacterales</taxon>
        <taxon>Lysobacteraceae</taxon>
        <taxon>Thermomonas</taxon>
    </lineage>
</organism>
<gene>
    <name evidence="7" type="ORF">H9L16_02685</name>
</gene>
<keyword evidence="5" id="KW-0472">Membrane</keyword>
<comment type="subcellular location">
    <subcellularLocation>
        <location evidence="1">Cell inner membrane</location>
    </subcellularLocation>
</comment>
<evidence type="ECO:0000256" key="3">
    <source>
        <dbReference type="ARBA" id="ARBA00022519"/>
    </source>
</evidence>
<dbReference type="CDD" id="cd07984">
    <property type="entry name" value="LPLAT_LABLAT-like"/>
    <property type="match status" value="1"/>
</dbReference>
<dbReference type="KEGG" id="tcn:H9L16_02685"/>
<dbReference type="PIRSF" id="PIRSF026649">
    <property type="entry name" value="MsbB"/>
    <property type="match status" value="1"/>
</dbReference>
<accession>A0A7G9SRS4</accession>
<dbReference type="AlphaFoldDB" id="A0A7G9SRS4"/>
<keyword evidence="8" id="KW-1185">Reference proteome</keyword>
<dbReference type="EMBL" id="CP060719">
    <property type="protein sequence ID" value="QNN70549.1"/>
    <property type="molecule type" value="Genomic_DNA"/>
</dbReference>
<dbReference type="GO" id="GO:0016746">
    <property type="term" value="F:acyltransferase activity"/>
    <property type="evidence" value="ECO:0007669"/>
    <property type="project" value="UniProtKB-KW"/>
</dbReference>
<keyword evidence="4" id="KW-0808">Transferase</keyword>
<evidence type="ECO:0000256" key="5">
    <source>
        <dbReference type="ARBA" id="ARBA00023136"/>
    </source>
</evidence>
<keyword evidence="2" id="KW-1003">Cell membrane</keyword>
<evidence type="ECO:0000313" key="8">
    <source>
        <dbReference type="Proteomes" id="UP000515804"/>
    </source>
</evidence>
<evidence type="ECO:0000256" key="6">
    <source>
        <dbReference type="ARBA" id="ARBA00023315"/>
    </source>
</evidence>
<proteinExistence type="predicted"/>
<keyword evidence="3" id="KW-0997">Cell inner membrane</keyword>
<dbReference type="GO" id="GO:0005886">
    <property type="term" value="C:plasma membrane"/>
    <property type="evidence" value="ECO:0007669"/>
    <property type="project" value="UniProtKB-SubCell"/>
</dbReference>
<dbReference type="RefSeq" id="WP_187553065.1">
    <property type="nucleotide sequence ID" value="NZ_BMZL01000001.1"/>
</dbReference>
<keyword evidence="6" id="KW-0012">Acyltransferase</keyword>
<dbReference type="PANTHER" id="PTHR30606">
    <property type="entry name" value="LIPID A BIOSYNTHESIS LAUROYL ACYLTRANSFERASE"/>
    <property type="match status" value="1"/>
</dbReference>
<evidence type="ECO:0008006" key="9">
    <source>
        <dbReference type="Google" id="ProtNLM"/>
    </source>
</evidence>
<evidence type="ECO:0000256" key="4">
    <source>
        <dbReference type="ARBA" id="ARBA00022679"/>
    </source>
</evidence>
<sequence length="293" mass="32180">MTRCWHGRAFAALGRWVAGRSPAKAQALARGLTRLPWINAKRRRIAATNIELCFPQLDDAARKALLANTLVSNTTGVLETLRGWFATPAQLTAHAHIVGLEHLHAAMAEGRGVVVVGAHYDGIELAMRHVADASGQPMPILVRRNNDPCIEAVIAEARSTYAGKTYDKKDIAGFTAAVRAGHGVFYVPDQNAARRTVFVPFLGVQAATLGAIGGVLQRSGGRVLLMWARRDADGRQHIDLQPAWEGWPGADDTETAARYMTWIGERLQAAPEQYLWVHRRFKTRPPGELPVYR</sequence>
<dbReference type="GO" id="GO:0009247">
    <property type="term" value="P:glycolipid biosynthetic process"/>
    <property type="evidence" value="ECO:0007669"/>
    <property type="project" value="UniProtKB-ARBA"/>
</dbReference>
<name>A0A7G9SRS4_9GAMM</name>
<dbReference type="InterPro" id="IPR004960">
    <property type="entry name" value="LipA_acyltrans"/>
</dbReference>
<dbReference type="PANTHER" id="PTHR30606:SF9">
    <property type="entry name" value="LIPID A BIOSYNTHESIS LAUROYLTRANSFERASE"/>
    <property type="match status" value="1"/>
</dbReference>
<dbReference type="Proteomes" id="UP000515804">
    <property type="component" value="Chromosome"/>
</dbReference>
<evidence type="ECO:0000256" key="2">
    <source>
        <dbReference type="ARBA" id="ARBA00022475"/>
    </source>
</evidence>
<evidence type="ECO:0000256" key="1">
    <source>
        <dbReference type="ARBA" id="ARBA00004533"/>
    </source>
</evidence>
<reference evidence="7 8" key="1">
    <citation type="submission" date="2020-08" db="EMBL/GenBank/DDBJ databases">
        <title>Genome sequence of Thermomonas carbonis KCTC 42013T.</title>
        <authorList>
            <person name="Hyun D.-W."/>
            <person name="Bae J.-W."/>
        </authorList>
    </citation>
    <scope>NUCLEOTIDE SEQUENCE [LARGE SCALE GENOMIC DNA]</scope>
    <source>
        <strain evidence="7 8">KCTC 42013</strain>
    </source>
</reference>
<protein>
    <recommendedName>
        <fullName evidence="9">Lysophospholipid acyltransferase family protein</fullName>
    </recommendedName>
</protein>
<evidence type="ECO:0000313" key="7">
    <source>
        <dbReference type="EMBL" id="QNN70549.1"/>
    </source>
</evidence>
<dbReference type="Pfam" id="PF03279">
    <property type="entry name" value="Lip_A_acyltrans"/>
    <property type="match status" value="1"/>
</dbReference>